<dbReference type="EMBL" id="JAWDGP010004860">
    <property type="protein sequence ID" value="KAK3761654.1"/>
    <property type="molecule type" value="Genomic_DNA"/>
</dbReference>
<name>A0AAE1D8R2_9GAST</name>
<evidence type="ECO:0000313" key="2">
    <source>
        <dbReference type="Proteomes" id="UP001283361"/>
    </source>
</evidence>
<sequence length="87" mass="9873">MTFQLEHACALVCKRSISCPGATVEPDRCRVSLDRAARWTAGRTSVDTHRGQGTHPFTGVKVPERILYWVPVLGRHIRSPSKYNYYN</sequence>
<gene>
    <name evidence="1" type="ORF">RRG08_048048</name>
</gene>
<dbReference type="Proteomes" id="UP001283361">
    <property type="component" value="Unassembled WGS sequence"/>
</dbReference>
<proteinExistence type="predicted"/>
<organism evidence="1 2">
    <name type="scientific">Elysia crispata</name>
    <name type="common">lettuce slug</name>
    <dbReference type="NCBI Taxonomy" id="231223"/>
    <lineage>
        <taxon>Eukaryota</taxon>
        <taxon>Metazoa</taxon>
        <taxon>Spiralia</taxon>
        <taxon>Lophotrochozoa</taxon>
        <taxon>Mollusca</taxon>
        <taxon>Gastropoda</taxon>
        <taxon>Heterobranchia</taxon>
        <taxon>Euthyneura</taxon>
        <taxon>Panpulmonata</taxon>
        <taxon>Sacoglossa</taxon>
        <taxon>Placobranchoidea</taxon>
        <taxon>Plakobranchidae</taxon>
        <taxon>Elysia</taxon>
    </lineage>
</organism>
<accession>A0AAE1D8R2</accession>
<dbReference type="AlphaFoldDB" id="A0AAE1D8R2"/>
<reference evidence="1" key="1">
    <citation type="journal article" date="2023" name="G3 (Bethesda)">
        <title>A reference genome for the long-term kleptoplast-retaining sea slug Elysia crispata morphotype clarki.</title>
        <authorList>
            <person name="Eastman K.E."/>
            <person name="Pendleton A.L."/>
            <person name="Shaikh M.A."/>
            <person name="Suttiyut T."/>
            <person name="Ogas R."/>
            <person name="Tomko P."/>
            <person name="Gavelis G."/>
            <person name="Widhalm J.R."/>
            <person name="Wisecaver J.H."/>
        </authorList>
    </citation>
    <scope>NUCLEOTIDE SEQUENCE</scope>
    <source>
        <strain evidence="1">ECLA1</strain>
    </source>
</reference>
<comment type="caution">
    <text evidence="1">The sequence shown here is derived from an EMBL/GenBank/DDBJ whole genome shotgun (WGS) entry which is preliminary data.</text>
</comment>
<evidence type="ECO:0000313" key="1">
    <source>
        <dbReference type="EMBL" id="KAK3761654.1"/>
    </source>
</evidence>
<keyword evidence="2" id="KW-1185">Reference proteome</keyword>
<protein>
    <submittedName>
        <fullName evidence="1">Uncharacterized protein</fullName>
    </submittedName>
</protein>